<dbReference type="STRING" id="485915.Dret_0836"/>
<evidence type="ECO:0000313" key="6">
    <source>
        <dbReference type="Proteomes" id="UP000001052"/>
    </source>
</evidence>
<dbReference type="PANTHER" id="PTHR30469:SF15">
    <property type="entry name" value="HLYD FAMILY OF SECRETION PROTEINS"/>
    <property type="match status" value="1"/>
</dbReference>
<keyword evidence="6" id="KW-1185">Reference proteome</keyword>
<dbReference type="InterPro" id="IPR006143">
    <property type="entry name" value="RND_pump_MFP"/>
</dbReference>
<dbReference type="Gene3D" id="1.10.287.470">
    <property type="entry name" value="Helix hairpin bin"/>
    <property type="match status" value="1"/>
</dbReference>
<dbReference type="Gene3D" id="2.40.420.20">
    <property type="match status" value="1"/>
</dbReference>
<dbReference type="SUPFAM" id="SSF111369">
    <property type="entry name" value="HlyD-like secretion proteins"/>
    <property type="match status" value="1"/>
</dbReference>
<reference evidence="6" key="1">
    <citation type="submission" date="2009-09" db="EMBL/GenBank/DDBJ databases">
        <title>The complete chromosome of Desulfohalobium retbaense DSM 5692.</title>
        <authorList>
            <consortium name="US DOE Joint Genome Institute (JGI-PGF)"/>
            <person name="Lucas S."/>
            <person name="Copeland A."/>
            <person name="Lapidus A."/>
            <person name="Glavina del Rio T."/>
            <person name="Dalin E."/>
            <person name="Tice H."/>
            <person name="Bruce D."/>
            <person name="Goodwin L."/>
            <person name="Pitluck S."/>
            <person name="Kyrpides N."/>
            <person name="Mavromatis K."/>
            <person name="Ivanova N."/>
            <person name="Mikhailova N."/>
            <person name="Munk A.C."/>
            <person name="Brettin T."/>
            <person name="Detter J.C."/>
            <person name="Han C."/>
            <person name="Tapia R."/>
            <person name="Larimer F."/>
            <person name="Land M."/>
            <person name="Hauser L."/>
            <person name="Markowitz V."/>
            <person name="Cheng J.-F."/>
            <person name="Hugenholtz P."/>
            <person name="Woyke T."/>
            <person name="Wu D."/>
            <person name="Spring S."/>
            <person name="Klenk H.-P."/>
            <person name="Eisen J.A."/>
        </authorList>
    </citation>
    <scope>NUCLEOTIDE SEQUENCE [LARGE SCALE GENOMIC DNA]</scope>
    <source>
        <strain evidence="6">DSM 5692</strain>
    </source>
</reference>
<dbReference type="InterPro" id="IPR058647">
    <property type="entry name" value="BSH_CzcB-like"/>
</dbReference>
<accession>C8X130</accession>
<feature type="region of interest" description="Disordered" evidence="2">
    <location>
        <begin position="342"/>
        <end position="363"/>
    </location>
</feature>
<dbReference type="HOGENOM" id="CLU_018816_1_2_7"/>
<dbReference type="GO" id="GO:1990281">
    <property type="term" value="C:efflux pump complex"/>
    <property type="evidence" value="ECO:0007669"/>
    <property type="project" value="TreeGrafter"/>
</dbReference>
<dbReference type="Gene3D" id="2.40.30.170">
    <property type="match status" value="1"/>
</dbReference>
<dbReference type="EMBL" id="CP001734">
    <property type="protein sequence ID" value="ACV68127.1"/>
    <property type="molecule type" value="Genomic_DNA"/>
</dbReference>
<dbReference type="Gene3D" id="2.40.50.100">
    <property type="match status" value="1"/>
</dbReference>
<protein>
    <submittedName>
        <fullName evidence="5">Efflux transporter, RND family, MFP subunit</fullName>
    </submittedName>
</protein>
<keyword evidence="3" id="KW-0732">Signal</keyword>
<reference evidence="5 6" key="2">
    <citation type="journal article" date="2010" name="Stand. Genomic Sci.">
        <title>Complete genome sequence of Desulfohalobium retbaense type strain (HR(100)).</title>
        <authorList>
            <person name="Spring S."/>
            <person name="Nolan M."/>
            <person name="Lapidus A."/>
            <person name="Glavina Del Rio T."/>
            <person name="Copeland A."/>
            <person name="Tice H."/>
            <person name="Cheng J.F."/>
            <person name="Lucas S."/>
            <person name="Land M."/>
            <person name="Chen F."/>
            <person name="Bruce D."/>
            <person name="Goodwin L."/>
            <person name="Pitluck S."/>
            <person name="Ivanova N."/>
            <person name="Mavromatis K."/>
            <person name="Mikhailova N."/>
            <person name="Pati A."/>
            <person name="Chen A."/>
            <person name="Palaniappan K."/>
            <person name="Hauser L."/>
            <person name="Chang Y.J."/>
            <person name="Jeffries C.D."/>
            <person name="Munk C."/>
            <person name="Kiss H."/>
            <person name="Chain P."/>
            <person name="Han C."/>
            <person name="Brettin T."/>
            <person name="Detter J.C."/>
            <person name="Schuler E."/>
            <person name="Goker M."/>
            <person name="Rohde M."/>
            <person name="Bristow J."/>
            <person name="Eisen J.A."/>
            <person name="Markowitz V."/>
            <person name="Hugenholtz P."/>
            <person name="Kyrpides N.C."/>
            <person name="Klenk H.P."/>
        </authorList>
    </citation>
    <scope>NUCLEOTIDE SEQUENCE [LARGE SCALE GENOMIC DNA]</scope>
    <source>
        <strain evidence="5 6">DSM 5692</strain>
    </source>
</reference>
<feature type="domain" description="CzcB-like barrel-sandwich hybrid" evidence="4">
    <location>
        <begin position="62"/>
        <end position="202"/>
    </location>
</feature>
<organism evidence="5 6">
    <name type="scientific">Desulfohalobium retbaense (strain ATCC 49708 / DSM 5692 / JCM 16813 / HR100)</name>
    <dbReference type="NCBI Taxonomy" id="485915"/>
    <lineage>
        <taxon>Bacteria</taxon>
        <taxon>Pseudomonadati</taxon>
        <taxon>Thermodesulfobacteriota</taxon>
        <taxon>Desulfovibrionia</taxon>
        <taxon>Desulfovibrionales</taxon>
        <taxon>Desulfohalobiaceae</taxon>
        <taxon>Desulfohalobium</taxon>
    </lineage>
</organism>
<evidence type="ECO:0000256" key="1">
    <source>
        <dbReference type="ARBA" id="ARBA00009477"/>
    </source>
</evidence>
<evidence type="ECO:0000313" key="5">
    <source>
        <dbReference type="EMBL" id="ACV68127.1"/>
    </source>
</evidence>
<dbReference type="NCBIfam" id="TIGR01730">
    <property type="entry name" value="RND_mfp"/>
    <property type="match status" value="1"/>
</dbReference>
<evidence type="ECO:0000256" key="3">
    <source>
        <dbReference type="SAM" id="SignalP"/>
    </source>
</evidence>
<dbReference type="OrthoDB" id="5318766at2"/>
<dbReference type="AlphaFoldDB" id="C8X130"/>
<dbReference type="RefSeq" id="WP_015751285.1">
    <property type="nucleotide sequence ID" value="NC_013223.1"/>
</dbReference>
<gene>
    <name evidence="5" type="ordered locus">Dret_0836</name>
</gene>
<feature type="compositionally biased region" description="Polar residues" evidence="2">
    <location>
        <begin position="347"/>
        <end position="363"/>
    </location>
</feature>
<evidence type="ECO:0000256" key="2">
    <source>
        <dbReference type="SAM" id="MobiDB-lite"/>
    </source>
</evidence>
<dbReference type="Proteomes" id="UP000001052">
    <property type="component" value="Chromosome"/>
</dbReference>
<name>C8X130_DESRD</name>
<feature type="signal peptide" evidence="3">
    <location>
        <begin position="1"/>
        <end position="28"/>
    </location>
</feature>
<feature type="chain" id="PRO_5002993127" evidence="3">
    <location>
        <begin position="29"/>
        <end position="363"/>
    </location>
</feature>
<dbReference type="PANTHER" id="PTHR30469">
    <property type="entry name" value="MULTIDRUG RESISTANCE PROTEIN MDTA"/>
    <property type="match status" value="1"/>
</dbReference>
<sequence length="363" mass="39518">MRRIFLHALWALFLVGIAVSGSPAPATAQQDRPPAPVVTAPASEGLIAPTTEYIGSLDYAQLADVSGEISGLVASVHFEAGDAVQSGDTLVQLESTLLEGSIREQRAALAQSEVQLEQSKLRLQRIHNLYKRETVSEQEYDDARLTTRALEQQVAGHKAKLARLHDELQKKRITAPFTGIILEKHLSQGEWFAPGQPVATLAGQNKMDAVFPVDQQVLPFIHTGQALSLTTAETTYQARIQAVIRQGDAVSRTVPVKLRFTSDARLAAGIEARAAFPTGHEAKGFLVPREAVLEKEGRSVLYIVREQKVFPIEVAIIGYRDDAIGVQSDKLQTGAEVVIKGNERLQPGQSVRPSSRQTPATEK</sequence>
<comment type="similarity">
    <text evidence="1">Belongs to the membrane fusion protein (MFP) (TC 8.A.1) family.</text>
</comment>
<dbReference type="KEGG" id="drt:Dret_0836"/>
<evidence type="ECO:0000259" key="4">
    <source>
        <dbReference type="Pfam" id="PF25973"/>
    </source>
</evidence>
<dbReference type="eggNOG" id="COG0845">
    <property type="taxonomic scope" value="Bacteria"/>
</dbReference>
<dbReference type="GO" id="GO:0015562">
    <property type="term" value="F:efflux transmembrane transporter activity"/>
    <property type="evidence" value="ECO:0007669"/>
    <property type="project" value="TreeGrafter"/>
</dbReference>
<proteinExistence type="inferred from homology"/>
<dbReference type="Pfam" id="PF25973">
    <property type="entry name" value="BSH_CzcB"/>
    <property type="match status" value="1"/>
</dbReference>